<keyword evidence="3" id="KW-0050">Antiport</keyword>
<feature type="transmembrane region" description="Helical" evidence="11">
    <location>
        <begin position="991"/>
        <end position="1014"/>
    </location>
</feature>
<dbReference type="InterPro" id="IPR050794">
    <property type="entry name" value="CPA2_transporter"/>
</dbReference>
<evidence type="ECO:0000256" key="2">
    <source>
        <dbReference type="ARBA" id="ARBA00022448"/>
    </source>
</evidence>
<dbReference type="Proteomes" id="UP001374535">
    <property type="component" value="Chromosome 6"/>
</dbReference>
<feature type="transmembrane region" description="Helical" evidence="11">
    <location>
        <begin position="1034"/>
        <end position="1054"/>
    </location>
</feature>
<accession>A0AAQ3NEN7</accession>
<dbReference type="PANTHER" id="PTHR32468">
    <property type="entry name" value="CATION/H + ANTIPORTER"/>
    <property type="match status" value="1"/>
</dbReference>
<evidence type="ECO:0000256" key="10">
    <source>
        <dbReference type="ARBA" id="ARBA00038341"/>
    </source>
</evidence>
<feature type="domain" description="Cation/H+ exchanger transmembrane" evidence="12">
    <location>
        <begin position="796"/>
        <end position="1147"/>
    </location>
</feature>
<dbReference type="Gene3D" id="1.20.1530.20">
    <property type="match status" value="2"/>
</dbReference>
<feature type="transmembrane region" description="Helical" evidence="11">
    <location>
        <begin position="1133"/>
        <end position="1156"/>
    </location>
</feature>
<feature type="transmembrane region" description="Helical" evidence="11">
    <location>
        <begin position="1075"/>
        <end position="1095"/>
    </location>
</feature>
<gene>
    <name evidence="13" type="ORF">V8G54_022256</name>
</gene>
<feature type="transmembrane region" description="Helical" evidence="11">
    <location>
        <begin position="276"/>
        <end position="305"/>
    </location>
</feature>
<evidence type="ECO:0000256" key="3">
    <source>
        <dbReference type="ARBA" id="ARBA00022449"/>
    </source>
</evidence>
<dbReference type="Pfam" id="PF00999">
    <property type="entry name" value="Na_H_Exchanger"/>
    <property type="match status" value="2"/>
</dbReference>
<evidence type="ECO:0000256" key="7">
    <source>
        <dbReference type="ARBA" id="ARBA00022989"/>
    </source>
</evidence>
<name>A0AAQ3NEN7_VIGMU</name>
<feature type="transmembrane region" description="Helical" evidence="11">
    <location>
        <begin position="105"/>
        <end position="123"/>
    </location>
</feature>
<keyword evidence="8" id="KW-0406">Ion transport</keyword>
<sequence>MENPKAGNDTSYWDSQGEWHVCVRNDRNLGSYGVFIEDNPFGFVLPVTLCQLFTFNIISRMLYFLLRPLRTPKFICNLLGGIVLGPTFLGRCKAYRSALFPERQAMVRLFASVLGAIYFLFLVSLKMDVLMTVRAAKSTWRLGVIPVFVSFIALNTLLSVFYAPKISPSYIDVSRVSISFVMALSNFPVISDALVELNLIATELGQISLSSSMINDNIQWLLIIVHSFADEADLKDSINLLGKWSLFICLIYFVLRPTMKLIVRITPVGKPVKETYVVFILLTVLLVSVLGDVMGVSVLVGPLLLGLVIPSGPPLGTTLVEKSEILITQFMLPFFFMYVGMMTDLSALRDWRLFLTLQTVFIVGDLAKLVACILVSITYNIKPRYGTLLGLTLNIKGLTQLIGFARLKKIKMLDEDTFSQLVFCVVVITMIVTPLIGLLYRHRPRVLQTASLYEGCARSIQSIPRDAEFRIICCVHNEENVRCATAFIEVCNPVLESPICLYAIHLIELLGKSAPILIPINYRLKSLSVNYRNTNHIMRAFENYSDNSSGPVTVIPYVNVAPYKSMHDAICNLAQDKLVPFIIIPFPENDNVHLVNHVAASIRKMTASFQAQTPCTLGILVDKHSRLSACNVDMFFNVGIFFIGGADDREALALGIRMGERATTRVSLFRFVVRNREYGNKIVLTREEREQEEEDLMMDEGLIDEFKSLKYGSGNVSWFEITVEDGVEVLDAVHSLEGNYDLVMVGKRHNDGYLSSDQLETLIENAAILGILGDMLSSPEFCLGMIPVLVTQCGEAGVLLGPTCFGYDEAFLGTLFPLKQALVMNTLAKIGTIYCVFLTSLKMDVLTTLKGAKRCWRFGVLPFFASFFVTATMLSLYSPHGADRDKDIMSMYNFPNIFTLSSFAVISEILMELNLLATELGRIALSSAMISEILQWSTMELQFNTNLSAGFIVVLLAGAFGFGLLCVAIVRPLVNIIVEKTLPGEPMKETYVVALLLGPLVMAAISDSLGIFFIAGPLLYGFILPNGPPVATTIIERVELIVSEFFMPFFYMYVGKRTDLSGLHEHWEVALTVQGILFLGCVVKVLACALISPAYKIKPKHGVVLGLILNVKGVVELIFYSRMNKLGVIDTEVYSVAVMCVVLITALCVPSIKILYRHCRVCITPTVQEGRVRTIQNCKPNTEFNIVSCVHTDQHVHSMIALTEACNPTLESPICLFAIHLIELSGKSTPILLPMNKNNRKSLSVNYPNTNRILRAYENYSENSTGPVTVLSYVNVAPYKSMHEAVCNLAEDYSVHLLIIPFHQNDQSLGIHVCSIFREVNENFAANSKGTLGILVDRFSVLSMRNYKMPFHVGIFFVGGEDDREALALGIRMLERANTRVTLIRFVLLRKGDSGFLIYGDVQNEEDTLESTLNESLIDEFLAKKDYSFDVVNVVYHEVMVEDCIQVLEAIRVMEKDYDLVMVGKQHNMGDFREEEMSNLMDNSDQLGILGDMLSSSEFCEGKTPVLVMKSGIKRVKQLTNSGRNIFLSAS</sequence>
<evidence type="ECO:0000256" key="6">
    <source>
        <dbReference type="ARBA" id="ARBA00022958"/>
    </source>
</evidence>
<organism evidence="13 14">
    <name type="scientific">Vigna mungo</name>
    <name type="common">Black gram</name>
    <name type="synonym">Phaseolus mungo</name>
    <dbReference type="NCBI Taxonomy" id="3915"/>
    <lineage>
        <taxon>Eukaryota</taxon>
        <taxon>Viridiplantae</taxon>
        <taxon>Streptophyta</taxon>
        <taxon>Embryophyta</taxon>
        <taxon>Tracheophyta</taxon>
        <taxon>Spermatophyta</taxon>
        <taxon>Magnoliopsida</taxon>
        <taxon>eudicotyledons</taxon>
        <taxon>Gunneridae</taxon>
        <taxon>Pentapetalae</taxon>
        <taxon>rosids</taxon>
        <taxon>fabids</taxon>
        <taxon>Fabales</taxon>
        <taxon>Fabaceae</taxon>
        <taxon>Papilionoideae</taxon>
        <taxon>50 kb inversion clade</taxon>
        <taxon>NPAAA clade</taxon>
        <taxon>indigoferoid/millettioid clade</taxon>
        <taxon>Phaseoleae</taxon>
        <taxon>Vigna</taxon>
    </lineage>
</organism>
<dbReference type="GO" id="GO:1902600">
    <property type="term" value="P:proton transmembrane transport"/>
    <property type="evidence" value="ECO:0007669"/>
    <property type="project" value="InterPro"/>
</dbReference>
<dbReference type="GO" id="GO:0006813">
    <property type="term" value="P:potassium ion transport"/>
    <property type="evidence" value="ECO:0007669"/>
    <property type="project" value="UniProtKB-KW"/>
</dbReference>
<feature type="transmembrane region" description="Helical" evidence="11">
    <location>
        <begin position="949"/>
        <end position="970"/>
    </location>
</feature>
<evidence type="ECO:0000256" key="5">
    <source>
        <dbReference type="ARBA" id="ARBA00022692"/>
    </source>
</evidence>
<keyword evidence="9 11" id="KW-0472">Membrane</keyword>
<evidence type="ECO:0000259" key="12">
    <source>
        <dbReference type="Pfam" id="PF00999"/>
    </source>
</evidence>
<dbReference type="PANTHER" id="PTHR32468:SF105">
    <property type="entry name" value="CATION_H+ EXCHANGER 3"/>
    <property type="match status" value="1"/>
</dbReference>
<keyword evidence="5 11" id="KW-0812">Transmembrane</keyword>
<dbReference type="InterPro" id="IPR006153">
    <property type="entry name" value="Cation/H_exchanger_TM"/>
</dbReference>
<protein>
    <recommendedName>
        <fullName evidence="12">Cation/H+ exchanger transmembrane domain-containing protein</fullName>
    </recommendedName>
</protein>
<feature type="transmembrane region" description="Helical" evidence="11">
    <location>
        <begin position="353"/>
        <end position="379"/>
    </location>
</feature>
<keyword evidence="6" id="KW-0630">Potassium</keyword>
<comment type="similarity">
    <text evidence="10">Belongs to the monovalent cation:proton antiporter 2 (CPA2) transporter (TC 2.A.37) family. CHX (TC 2.A.37.4) subfamily.</text>
</comment>
<feature type="transmembrane region" description="Helical" evidence="11">
    <location>
        <begin position="237"/>
        <end position="255"/>
    </location>
</feature>
<keyword evidence="14" id="KW-1185">Reference proteome</keyword>
<evidence type="ECO:0000256" key="8">
    <source>
        <dbReference type="ARBA" id="ARBA00023065"/>
    </source>
</evidence>
<feature type="transmembrane region" description="Helical" evidence="11">
    <location>
        <begin position="325"/>
        <end position="341"/>
    </location>
</feature>
<evidence type="ECO:0000256" key="9">
    <source>
        <dbReference type="ARBA" id="ARBA00023136"/>
    </source>
</evidence>
<dbReference type="EMBL" id="CP144695">
    <property type="protein sequence ID" value="WVZ08910.1"/>
    <property type="molecule type" value="Genomic_DNA"/>
</dbReference>
<feature type="transmembrane region" description="Helical" evidence="11">
    <location>
        <begin position="417"/>
        <end position="440"/>
    </location>
</feature>
<keyword evidence="7 11" id="KW-1133">Transmembrane helix</keyword>
<feature type="domain" description="Cation/H+ exchanger transmembrane" evidence="12">
    <location>
        <begin position="61"/>
        <end position="435"/>
    </location>
</feature>
<dbReference type="InterPro" id="IPR038770">
    <property type="entry name" value="Na+/solute_symporter_sf"/>
</dbReference>
<comment type="subcellular location">
    <subcellularLocation>
        <location evidence="1">Membrane</location>
        <topology evidence="1">Multi-pass membrane protein</topology>
    </subcellularLocation>
</comment>
<dbReference type="GO" id="GO:0016020">
    <property type="term" value="C:membrane"/>
    <property type="evidence" value="ECO:0007669"/>
    <property type="project" value="UniProtKB-SubCell"/>
</dbReference>
<feature type="transmembrane region" description="Helical" evidence="11">
    <location>
        <begin position="43"/>
        <end position="66"/>
    </location>
</feature>
<keyword evidence="2" id="KW-0813">Transport</keyword>
<proteinExistence type="inferred from homology"/>
<evidence type="ECO:0000313" key="13">
    <source>
        <dbReference type="EMBL" id="WVZ08910.1"/>
    </source>
</evidence>
<dbReference type="GO" id="GO:0006885">
    <property type="term" value="P:regulation of pH"/>
    <property type="evidence" value="ECO:0007669"/>
    <property type="project" value="TreeGrafter"/>
</dbReference>
<evidence type="ECO:0000313" key="14">
    <source>
        <dbReference type="Proteomes" id="UP001374535"/>
    </source>
</evidence>
<evidence type="ECO:0000256" key="4">
    <source>
        <dbReference type="ARBA" id="ARBA00022538"/>
    </source>
</evidence>
<feature type="transmembrane region" description="Helical" evidence="11">
    <location>
        <begin position="855"/>
        <end position="877"/>
    </location>
</feature>
<dbReference type="FunFam" id="1.20.1530.20:FF:000003">
    <property type="entry name" value="Cation/H(+) antiporter 15"/>
    <property type="match status" value="1"/>
</dbReference>
<feature type="transmembrane region" description="Helical" evidence="11">
    <location>
        <begin position="385"/>
        <end position="405"/>
    </location>
</feature>
<evidence type="ECO:0000256" key="11">
    <source>
        <dbReference type="SAM" id="Phobius"/>
    </source>
</evidence>
<keyword evidence="4" id="KW-0633">Potassium transport</keyword>
<feature type="transmembrane region" description="Helical" evidence="11">
    <location>
        <begin position="822"/>
        <end position="843"/>
    </location>
</feature>
<feature type="transmembrane region" description="Helical" evidence="11">
    <location>
        <begin position="143"/>
        <end position="164"/>
    </location>
</feature>
<dbReference type="GO" id="GO:0015297">
    <property type="term" value="F:antiporter activity"/>
    <property type="evidence" value="ECO:0007669"/>
    <property type="project" value="UniProtKB-KW"/>
</dbReference>
<evidence type="ECO:0000256" key="1">
    <source>
        <dbReference type="ARBA" id="ARBA00004141"/>
    </source>
</evidence>
<reference evidence="13 14" key="1">
    <citation type="journal article" date="2023" name="Life. Sci Alliance">
        <title>Evolutionary insights into 3D genome organization and epigenetic landscape of Vigna mungo.</title>
        <authorList>
            <person name="Junaid A."/>
            <person name="Singh B."/>
            <person name="Bhatia S."/>
        </authorList>
    </citation>
    <scope>NUCLEOTIDE SEQUENCE [LARGE SCALE GENOMIC DNA]</scope>
    <source>
        <strain evidence="13">Urdbean</strain>
    </source>
</reference>
<dbReference type="GO" id="GO:0012505">
    <property type="term" value="C:endomembrane system"/>
    <property type="evidence" value="ECO:0007669"/>
    <property type="project" value="TreeGrafter"/>
</dbReference>
<feature type="transmembrane region" description="Helical" evidence="11">
    <location>
        <begin position="1101"/>
        <end position="1121"/>
    </location>
</feature>